<evidence type="ECO:0000313" key="26">
    <source>
        <dbReference type="Proteomes" id="UP000239462"/>
    </source>
</evidence>
<evidence type="ECO:0000256" key="2">
    <source>
        <dbReference type="ARBA" id="ARBA00008478"/>
    </source>
</evidence>
<dbReference type="NCBIfam" id="NF001884">
    <property type="entry name" value="PRK00630.1"/>
    <property type="match status" value="1"/>
</dbReference>
<evidence type="ECO:0000313" key="31">
    <source>
        <dbReference type="Proteomes" id="UP000564425"/>
    </source>
</evidence>
<dbReference type="InterPro" id="IPR013321">
    <property type="entry name" value="Arc_rbn_hlx_hlx"/>
</dbReference>
<reference evidence="26" key="1">
    <citation type="journal article" date="2018" name="Genome Announc.">
        <title>Complete Genome Sequence of the Methanococcus maripaludis Type Strain JJ (DSM 2067), a Model for Selenoprotein Synthesis in Archaea.</title>
        <authorList>
            <person name="Poehlein A."/>
            <person name="Heym D."/>
            <person name="Quitzke V."/>
            <person name="Fersch J."/>
            <person name="Daniel R."/>
            <person name="Rother M."/>
        </authorList>
    </citation>
    <scope>NUCLEOTIDE SEQUENCE [LARGE SCALE GENOMIC DNA]</scope>
    <source>
        <strain evidence="26">DSM 2067</strain>
    </source>
</reference>
<dbReference type="EMBL" id="JACHEC010000005">
    <property type="protein sequence ID" value="MBB6402652.1"/>
    <property type="molecule type" value="Genomic_DNA"/>
</dbReference>
<comment type="similarity">
    <text evidence="2 8">Belongs to the transcriptional regulatory CopG/NikR family.</text>
</comment>
<reference evidence="11" key="2">
    <citation type="submission" date="2018-02" db="EMBL/GenBank/DDBJ databases">
        <title>Complete genome sequence of the Methanococcus maripaludis type strain JJ (DSM 2067), a model for selenoprotein synthesis in Archaea.</title>
        <authorList>
            <person name="Poehlein A."/>
            <person name="Heym D."/>
            <person name="Quitzke V."/>
            <person name="Fersch J."/>
            <person name="Daniel R."/>
            <person name="Rother M."/>
        </authorList>
    </citation>
    <scope>NUCLEOTIDE SEQUENCE [LARGE SCALE GENOMIC DNA]</scope>
    <source>
        <strain evidence="11">DSM 2067</strain>
    </source>
</reference>
<evidence type="ECO:0000313" key="11">
    <source>
        <dbReference type="EMBL" id="AVB76474.1"/>
    </source>
</evidence>
<gene>
    <name evidence="23" type="primary">nikR</name>
    <name evidence="23" type="ORF">H0S71_09220</name>
    <name evidence="24" type="ORF">HNP85_001868</name>
    <name evidence="14" type="ORF">HNP86_002231</name>
    <name evidence="12" type="ORF">HNP87_001878</name>
    <name evidence="13" type="ORF">HNP88_001871</name>
    <name evidence="15" type="ORF">HNP89_001988</name>
    <name evidence="17" type="ORF">HNP91_001953</name>
    <name evidence="21" type="ORF">HNP92_001975</name>
    <name evidence="16" type="ORF">HNP93_001939</name>
    <name evidence="18" type="ORF">HNP94_001993</name>
    <name evidence="19" type="ORF">HNP95_001920</name>
    <name evidence="22" type="ORF">HNP96_001880</name>
    <name evidence="20" type="ORF">HNP97_001898</name>
    <name evidence="25" type="ORF">J2745_001901</name>
    <name evidence="11" type="ORF">MMJJ_10800</name>
</gene>
<dbReference type="EMBL" id="JAFBBC010000003">
    <property type="protein sequence ID" value="MBM7410157.1"/>
    <property type="molecule type" value="Genomic_DNA"/>
</dbReference>
<evidence type="ECO:0000313" key="18">
    <source>
        <dbReference type="EMBL" id="MBA2864954.1"/>
    </source>
</evidence>
<dbReference type="Proteomes" id="UP000536195">
    <property type="component" value="Unassembled WGS sequence"/>
</dbReference>
<evidence type="ECO:0000256" key="8">
    <source>
        <dbReference type="HAMAP-Rule" id="MF_00476"/>
    </source>
</evidence>
<dbReference type="GO" id="GO:0003700">
    <property type="term" value="F:DNA-binding transcription factor activity"/>
    <property type="evidence" value="ECO:0007669"/>
    <property type="project" value="UniProtKB-UniRule"/>
</dbReference>
<dbReference type="GO" id="GO:0010045">
    <property type="term" value="P:response to nickel cation"/>
    <property type="evidence" value="ECO:0007669"/>
    <property type="project" value="InterPro"/>
</dbReference>
<dbReference type="PANTHER" id="PTHR34719:SF2">
    <property type="entry name" value="NICKEL-RESPONSIVE REGULATOR"/>
    <property type="match status" value="1"/>
</dbReference>
<accession>A0A2L1CAV2</accession>
<dbReference type="EMBL" id="JACDUN010000002">
    <property type="protein sequence ID" value="MBA2859199.1"/>
    <property type="molecule type" value="Genomic_DNA"/>
</dbReference>
<keyword evidence="3 8" id="KW-0533">Nickel</keyword>
<evidence type="ECO:0000313" key="32">
    <source>
        <dbReference type="Proteomes" id="UP000567099"/>
    </source>
</evidence>
<dbReference type="GO" id="GO:0003677">
    <property type="term" value="F:DNA binding"/>
    <property type="evidence" value="ECO:0007669"/>
    <property type="project" value="UniProtKB-KW"/>
</dbReference>
<dbReference type="Proteomes" id="UP000742560">
    <property type="component" value="Unassembled WGS sequence"/>
</dbReference>
<evidence type="ECO:0000313" key="15">
    <source>
        <dbReference type="EMBL" id="MBA2854010.1"/>
    </source>
</evidence>
<evidence type="ECO:0000313" key="36">
    <source>
        <dbReference type="Proteomes" id="UP000584706"/>
    </source>
</evidence>
<evidence type="ECO:0000313" key="30">
    <source>
        <dbReference type="Proteomes" id="UP000563838"/>
    </source>
</evidence>
<dbReference type="Proteomes" id="UP000567099">
    <property type="component" value="Unassembled WGS sequence"/>
</dbReference>
<evidence type="ECO:0000313" key="27">
    <source>
        <dbReference type="Proteomes" id="UP000522365"/>
    </source>
</evidence>
<dbReference type="EMBL" id="JACDUJ010000002">
    <property type="protein sequence ID" value="MBA2847648.1"/>
    <property type="molecule type" value="Genomic_DNA"/>
</dbReference>
<dbReference type="Proteomes" id="UP000522365">
    <property type="component" value="Unassembled WGS sequence"/>
</dbReference>
<dbReference type="SMR" id="A0A2L1CAV2"/>
<evidence type="ECO:0000313" key="35">
    <source>
        <dbReference type="Proteomes" id="UP000571854"/>
    </source>
</evidence>
<evidence type="ECO:0000256" key="3">
    <source>
        <dbReference type="ARBA" id="ARBA00022596"/>
    </source>
</evidence>
<dbReference type="EMBL" id="JACDUP010000004">
    <property type="protein sequence ID" value="MBA2869722.1"/>
    <property type="molecule type" value="Genomic_DNA"/>
</dbReference>
<dbReference type="AlphaFoldDB" id="A0A2L1CAV2"/>
<feature type="binding site" evidence="8">
    <location>
        <position position="91"/>
    </location>
    <ligand>
        <name>Ni(2+)</name>
        <dbReference type="ChEBI" id="CHEBI:49786"/>
    </ligand>
</feature>
<evidence type="ECO:0000313" key="23">
    <source>
        <dbReference type="EMBL" id="MBG0770052.1"/>
    </source>
</evidence>
<evidence type="ECO:0000256" key="6">
    <source>
        <dbReference type="ARBA" id="ARBA00023125"/>
    </source>
</evidence>
<dbReference type="Proteomes" id="UP000564425">
    <property type="component" value="Unassembled WGS sequence"/>
</dbReference>
<evidence type="ECO:0000313" key="20">
    <source>
        <dbReference type="EMBL" id="MBB6068369.1"/>
    </source>
</evidence>
<dbReference type="EMBL" id="JACDUO010000005">
    <property type="protein sequence ID" value="MBA2864954.1"/>
    <property type="molecule type" value="Genomic_DNA"/>
</dbReference>
<evidence type="ECO:0000256" key="5">
    <source>
        <dbReference type="ARBA" id="ARBA00023015"/>
    </source>
</evidence>
<dbReference type="EMBL" id="JACDUH010000005">
    <property type="protein sequence ID" value="MBA2852057.1"/>
    <property type="molecule type" value="Genomic_DNA"/>
</dbReference>
<name>A0A2L1CAV2_METMI</name>
<dbReference type="InterPro" id="IPR022988">
    <property type="entry name" value="Ni_resp_reg_NikR"/>
</dbReference>
<organism evidence="11 26">
    <name type="scientific">Methanococcus maripaludis</name>
    <name type="common">Methanococcus deltae</name>
    <dbReference type="NCBI Taxonomy" id="39152"/>
    <lineage>
        <taxon>Archaea</taxon>
        <taxon>Methanobacteriati</taxon>
        <taxon>Methanobacteriota</taxon>
        <taxon>Methanomada group</taxon>
        <taxon>Methanococci</taxon>
        <taxon>Methanococcales</taxon>
        <taxon>Methanococcaceae</taxon>
        <taxon>Methanococcus</taxon>
    </lineage>
</organism>
<dbReference type="RefSeq" id="WP_011169964.1">
    <property type="nucleotide sequence ID" value="NZ_BAAABJ010000002.1"/>
</dbReference>
<dbReference type="Proteomes" id="UP000584706">
    <property type="component" value="Unassembled WGS sequence"/>
</dbReference>
<comment type="function">
    <text evidence="1 8">Transcriptional regulator.</text>
</comment>
<evidence type="ECO:0000313" key="22">
    <source>
        <dbReference type="EMBL" id="MBB6497820.1"/>
    </source>
</evidence>
<dbReference type="Proteomes" id="UP000571854">
    <property type="component" value="Unassembled WGS sequence"/>
</dbReference>
<dbReference type="KEGG" id="mmad:MMJJ_10800"/>
<dbReference type="EMBL" id="JACDUM010000006">
    <property type="protein sequence ID" value="MBA2861118.1"/>
    <property type="molecule type" value="Genomic_DNA"/>
</dbReference>
<evidence type="ECO:0000313" key="19">
    <source>
        <dbReference type="EMBL" id="MBA2869722.1"/>
    </source>
</evidence>
<evidence type="ECO:0000256" key="7">
    <source>
        <dbReference type="ARBA" id="ARBA00023163"/>
    </source>
</evidence>
<dbReference type="EMBL" id="CP026606">
    <property type="protein sequence ID" value="AVB76474.1"/>
    <property type="molecule type" value="Genomic_DNA"/>
</dbReference>
<evidence type="ECO:0000313" key="29">
    <source>
        <dbReference type="Proteomes" id="UP000558015"/>
    </source>
</evidence>
<dbReference type="Pfam" id="PF08753">
    <property type="entry name" value="NikR_C"/>
    <property type="match status" value="1"/>
</dbReference>
<evidence type="ECO:0000313" key="12">
    <source>
        <dbReference type="EMBL" id="MBA2841327.1"/>
    </source>
</evidence>
<dbReference type="InterPro" id="IPR014864">
    <property type="entry name" value="TF_NikR_Ni-bd_C"/>
</dbReference>
<dbReference type="Proteomes" id="UP000563838">
    <property type="component" value="Unassembled WGS sequence"/>
</dbReference>
<feature type="binding site" evidence="8">
    <location>
        <position position="99"/>
    </location>
    <ligand>
        <name>Ni(2+)</name>
        <dbReference type="ChEBI" id="CHEBI:49786"/>
    </ligand>
</feature>
<feature type="domain" description="Transcription factor NikR nickel binding C-terminal" evidence="10">
    <location>
        <begin position="57"/>
        <end position="132"/>
    </location>
</feature>
<dbReference type="CDD" id="cd22231">
    <property type="entry name" value="RHH_NikR_HicB-like"/>
    <property type="match status" value="1"/>
</dbReference>
<dbReference type="EMBL" id="JACHIQ010000004">
    <property type="protein sequence ID" value="MBB6068369.1"/>
    <property type="molecule type" value="Genomic_DNA"/>
</dbReference>
<dbReference type="EMBL" id="JACHED010000006">
    <property type="protein sequence ID" value="MBB6497820.1"/>
    <property type="molecule type" value="Genomic_DNA"/>
</dbReference>
<evidence type="ECO:0000313" key="24">
    <source>
        <dbReference type="EMBL" id="MBM7410157.1"/>
    </source>
</evidence>
<keyword evidence="4 8" id="KW-0479">Metal-binding</keyword>
<keyword evidence="6 8" id="KW-0238">DNA-binding</keyword>
<dbReference type="NCBIfam" id="NF003381">
    <property type="entry name" value="PRK04460.1"/>
    <property type="match status" value="1"/>
</dbReference>
<keyword evidence="5 8" id="KW-0805">Transcription regulation</keyword>
<dbReference type="EMBL" id="JACDUK010000006">
    <property type="protein sequence ID" value="MBA2854010.1"/>
    <property type="molecule type" value="Genomic_DNA"/>
</dbReference>
<dbReference type="EMBL" id="JACCQJ010000005">
    <property type="protein sequence ID" value="MBG0770052.1"/>
    <property type="molecule type" value="Genomic_DNA"/>
</dbReference>
<evidence type="ECO:0000256" key="4">
    <source>
        <dbReference type="ARBA" id="ARBA00022723"/>
    </source>
</evidence>
<reference evidence="28 36" key="4">
    <citation type="submission" date="2020-08" db="EMBL/GenBank/DDBJ databases">
        <title>Genomic Encyclopedia of Type Strains, Phase IV (KMG-V): Genome sequencing to study the core and pangenomes of soil and plant-associated prokaryotes.</title>
        <authorList>
            <person name="Whitman W."/>
        </authorList>
    </citation>
    <scope>NUCLEOTIDE SEQUENCE [LARGE SCALE GENOMIC DNA]</scope>
    <source>
        <strain evidence="14 31">A1</strain>
        <strain evidence="12 30">A4</strain>
        <strain evidence="13 35">A5</strain>
        <strain evidence="21 28">C11</strain>
        <strain evidence="16 29">C12</strain>
        <strain evidence="18 32">C13</strain>
        <strain evidence="19 34">C14</strain>
        <strain evidence="17 33">C9</strain>
        <strain evidence="22 37">D1</strain>
        <strain evidence="20 36">DSM 7078</strain>
        <strain evidence="24">RC</strain>
        <strain evidence="15 27">S1</strain>
    </source>
</reference>
<dbReference type="Proteomes" id="UP000571751">
    <property type="component" value="Unassembled WGS sequence"/>
</dbReference>
<evidence type="ECO:0000256" key="1">
    <source>
        <dbReference type="ARBA" id="ARBA00002339"/>
    </source>
</evidence>
<evidence type="ECO:0000313" key="14">
    <source>
        <dbReference type="EMBL" id="MBA2852057.1"/>
    </source>
</evidence>
<evidence type="ECO:0000259" key="9">
    <source>
        <dbReference type="Pfam" id="PF01402"/>
    </source>
</evidence>
<evidence type="ECO:0000313" key="13">
    <source>
        <dbReference type="EMBL" id="MBA2847648.1"/>
    </source>
</evidence>
<evidence type="ECO:0000313" key="21">
    <source>
        <dbReference type="EMBL" id="MBB6402652.1"/>
    </source>
</evidence>
<dbReference type="PANTHER" id="PTHR34719">
    <property type="entry name" value="NICKEL-RESPONSIVE REGULATOR"/>
    <property type="match status" value="1"/>
</dbReference>
<dbReference type="Proteomes" id="UP000590564">
    <property type="component" value="Unassembled WGS sequence"/>
</dbReference>
<dbReference type="EMBL" id="JACDUI010000004">
    <property type="protein sequence ID" value="MBA2841327.1"/>
    <property type="molecule type" value="Genomic_DNA"/>
</dbReference>
<reference evidence="25" key="5">
    <citation type="submission" date="2021-03" db="EMBL/GenBank/DDBJ databases">
        <title>Genomic Encyclopedia of Type Strains, Phase IV (KMG-IV): sequencing the most valuable type-strain genomes for metagenomic binning, comparative biology and taxonomic classification.</title>
        <authorList>
            <person name="Goeker M."/>
        </authorList>
    </citation>
    <scope>NUCLEOTIDE SEQUENCE</scope>
    <source>
        <strain evidence="25">DSM 2771</strain>
    </source>
</reference>
<dbReference type="InterPro" id="IPR050192">
    <property type="entry name" value="CopG/NikR_regulator"/>
</dbReference>
<dbReference type="InterPro" id="IPR045865">
    <property type="entry name" value="ACT-like_dom_sf"/>
</dbReference>
<comment type="cofactor">
    <cofactor evidence="8">
        <name>Ni(2+)</name>
        <dbReference type="ChEBI" id="CHEBI:49786"/>
    </cofactor>
    <text evidence="8">Binds 1 nickel ion per subunit.</text>
</comment>
<dbReference type="GeneID" id="10981440"/>
<evidence type="ECO:0000313" key="28">
    <source>
        <dbReference type="Proteomes" id="UP000536195"/>
    </source>
</evidence>
<dbReference type="NCBIfam" id="NF002815">
    <property type="entry name" value="PRK02967.1"/>
    <property type="match status" value="1"/>
</dbReference>
<dbReference type="Proteomes" id="UP000239462">
    <property type="component" value="Chromosome"/>
</dbReference>
<keyword evidence="7 8" id="KW-0804">Transcription</keyword>
<dbReference type="EMBL" id="JAGINF010000011">
    <property type="protein sequence ID" value="MBP2220387.1"/>
    <property type="molecule type" value="Genomic_DNA"/>
</dbReference>
<dbReference type="Proteomes" id="UP000558015">
    <property type="component" value="Unassembled WGS sequence"/>
</dbReference>
<dbReference type="HAMAP" id="MF_00476">
    <property type="entry name" value="NikR"/>
    <property type="match status" value="1"/>
</dbReference>
<evidence type="ECO:0000313" key="25">
    <source>
        <dbReference type="EMBL" id="MBP2220387.1"/>
    </source>
</evidence>
<dbReference type="SUPFAM" id="SSF55021">
    <property type="entry name" value="ACT-like"/>
    <property type="match status" value="1"/>
</dbReference>
<feature type="binding site" evidence="8">
    <location>
        <position position="93"/>
    </location>
    <ligand>
        <name>Ni(2+)</name>
        <dbReference type="ChEBI" id="CHEBI:49786"/>
    </ligand>
</feature>
<evidence type="ECO:0000313" key="37">
    <source>
        <dbReference type="Proteomes" id="UP000590564"/>
    </source>
</evidence>
<dbReference type="NCBIfam" id="NF002169">
    <property type="entry name" value="PRK01002.1"/>
    <property type="match status" value="1"/>
</dbReference>
<evidence type="ECO:0000259" key="10">
    <source>
        <dbReference type="Pfam" id="PF08753"/>
    </source>
</evidence>
<dbReference type="Pfam" id="PF01402">
    <property type="entry name" value="RHH_1"/>
    <property type="match status" value="1"/>
</dbReference>
<dbReference type="InterPro" id="IPR002145">
    <property type="entry name" value="CopG"/>
</dbReference>
<evidence type="ECO:0000313" key="17">
    <source>
        <dbReference type="EMBL" id="MBA2861118.1"/>
    </source>
</evidence>
<dbReference type="GO" id="GO:0016151">
    <property type="term" value="F:nickel cation binding"/>
    <property type="evidence" value="ECO:0007669"/>
    <property type="project" value="UniProtKB-UniRule"/>
</dbReference>
<sequence>MVDMDRISISLPTNLLAEFDEIIEERGYASRSEAIRDSIRDYLIKHKWIHSLEGERAGTISIIYDHHSTDVMEKLTNIQHDYEKLIVATIHMHLDHDHCMEVVLVKGDAGEIKELTDKLTSQKGVKQVKLTVMVPGGNIPQ</sequence>
<dbReference type="InterPro" id="IPR027271">
    <property type="entry name" value="Acetolactate_synth/TF_NikR_C"/>
</dbReference>
<evidence type="ECO:0000313" key="34">
    <source>
        <dbReference type="Proteomes" id="UP000571751"/>
    </source>
</evidence>
<evidence type="ECO:0000313" key="33">
    <source>
        <dbReference type="Proteomes" id="UP000568063"/>
    </source>
</evidence>
<dbReference type="OMA" id="HDNCLEV"/>
<dbReference type="Gene3D" id="3.30.70.1150">
    <property type="entry name" value="ACT-like. Chain A, domain 2"/>
    <property type="match status" value="1"/>
</dbReference>
<reference evidence="23" key="3">
    <citation type="submission" date="2020-07" db="EMBL/GenBank/DDBJ databases">
        <title>Severe corrosion of carbon steel in oil field produced water can be linked to methanogenic archaea containing a special type of NiFe hydrogenase.</title>
        <authorList>
            <person name="Lahme S."/>
            <person name="Mand J."/>
            <person name="Longwell J."/>
            <person name="Smith R."/>
            <person name="Enning D."/>
        </authorList>
    </citation>
    <scope>NUCLEOTIDE SEQUENCE</scope>
    <source>
        <strain evidence="23">MIC098Bin5</strain>
    </source>
</reference>
<evidence type="ECO:0000313" key="16">
    <source>
        <dbReference type="EMBL" id="MBA2859199.1"/>
    </source>
</evidence>
<dbReference type="Gene3D" id="1.10.1220.10">
    <property type="entry name" value="Met repressor-like"/>
    <property type="match status" value="1"/>
</dbReference>
<protein>
    <recommendedName>
        <fullName evidence="8">Putative nickel-responsive regulator</fullName>
    </recommendedName>
</protein>
<proteinExistence type="inferred from homology"/>
<feature type="domain" description="Ribbon-helix-helix protein CopG" evidence="9">
    <location>
        <begin position="6"/>
        <end position="44"/>
    </location>
</feature>
<dbReference type="Proteomes" id="UP000568063">
    <property type="component" value="Unassembled WGS sequence"/>
</dbReference>
<dbReference type="GeneID" id="41278424"/>
<dbReference type="Proteomes" id="UP000714405">
    <property type="component" value="Unassembled WGS sequence"/>
</dbReference>
<dbReference type="Proteomes" id="UP000722095">
    <property type="component" value="Unassembled WGS sequence"/>
</dbReference>
<dbReference type="InterPro" id="IPR010985">
    <property type="entry name" value="Ribbon_hlx_hlx"/>
</dbReference>
<dbReference type="SUPFAM" id="SSF47598">
    <property type="entry name" value="Ribbon-helix-helix"/>
    <property type="match status" value="1"/>
</dbReference>
<feature type="binding site" evidence="8">
    <location>
        <position position="80"/>
    </location>
    <ligand>
        <name>Ni(2+)</name>
        <dbReference type="ChEBI" id="CHEBI:49786"/>
    </ligand>
</feature>